<accession>A0A2M7QJN6</accession>
<proteinExistence type="predicted"/>
<comment type="caution">
    <text evidence="2">The sequence shown here is derived from an EMBL/GenBank/DDBJ whole genome shotgun (WGS) entry which is preliminary data.</text>
</comment>
<sequence length="144" mass="16917">MSWYNRFHHAKQKIQIGGWIMIYFILSAILLYNVVLSQIISPLYGKFIQNEKNSVGPILKSIQSRPEFNKLYLIYKNKYGVKIEYEVFSEKKKDELFVSDLEKILEQNLQSRDVNYNLSQVLKKTGGDGVRYLIHAKQIDPEIN</sequence>
<dbReference type="AlphaFoldDB" id="A0A2M7QJN6"/>
<dbReference type="Proteomes" id="UP000229401">
    <property type="component" value="Unassembled WGS sequence"/>
</dbReference>
<keyword evidence="1" id="KW-0812">Transmembrane</keyword>
<keyword evidence="1" id="KW-0472">Membrane</keyword>
<dbReference type="EMBL" id="PFLI01000019">
    <property type="protein sequence ID" value="PIY72532.1"/>
    <property type="molecule type" value="Genomic_DNA"/>
</dbReference>
<evidence type="ECO:0000313" key="2">
    <source>
        <dbReference type="EMBL" id="PIY72532.1"/>
    </source>
</evidence>
<protein>
    <submittedName>
        <fullName evidence="2">Uncharacterized protein</fullName>
    </submittedName>
</protein>
<name>A0A2M7QJN6_9BACT</name>
<evidence type="ECO:0000313" key="3">
    <source>
        <dbReference type="Proteomes" id="UP000229401"/>
    </source>
</evidence>
<organism evidence="2 3">
    <name type="scientific">Candidatus Roizmanbacteria bacterium CG_4_10_14_0_8_um_filter_33_9</name>
    <dbReference type="NCBI Taxonomy" id="1974826"/>
    <lineage>
        <taxon>Bacteria</taxon>
        <taxon>Candidatus Roizmaniibacteriota</taxon>
    </lineage>
</organism>
<keyword evidence="1" id="KW-1133">Transmembrane helix</keyword>
<evidence type="ECO:0000256" key="1">
    <source>
        <dbReference type="SAM" id="Phobius"/>
    </source>
</evidence>
<reference evidence="3" key="1">
    <citation type="submission" date="2017-09" db="EMBL/GenBank/DDBJ databases">
        <title>Depth-based differentiation of microbial function through sediment-hosted aquifers and enrichment of novel symbionts in the deep terrestrial subsurface.</title>
        <authorList>
            <person name="Probst A.J."/>
            <person name="Ladd B."/>
            <person name="Jarett J.K."/>
            <person name="Geller-Mcgrath D.E."/>
            <person name="Sieber C.M.K."/>
            <person name="Emerson J.B."/>
            <person name="Anantharaman K."/>
            <person name="Thomas B.C."/>
            <person name="Malmstrom R."/>
            <person name="Stieglmeier M."/>
            <person name="Klingl A."/>
            <person name="Woyke T."/>
            <person name="Ryan C.M."/>
            <person name="Banfield J.F."/>
        </authorList>
    </citation>
    <scope>NUCLEOTIDE SEQUENCE [LARGE SCALE GENOMIC DNA]</scope>
</reference>
<feature type="transmembrane region" description="Helical" evidence="1">
    <location>
        <begin position="20"/>
        <end position="44"/>
    </location>
</feature>
<gene>
    <name evidence="2" type="ORF">COY87_00510</name>
</gene>